<feature type="domain" description="Mammalian cell entry C-terminal" evidence="3">
    <location>
        <begin position="122"/>
        <end position="291"/>
    </location>
</feature>
<protein>
    <submittedName>
        <fullName evidence="4">ABC transporter substrate-binding protein</fullName>
    </submittedName>
</protein>
<evidence type="ECO:0000313" key="4">
    <source>
        <dbReference type="EMBL" id="GGM52068.1"/>
    </source>
</evidence>
<dbReference type="AlphaFoldDB" id="A0A8J3CE04"/>
<dbReference type="Pfam" id="PF02470">
    <property type="entry name" value="MlaD"/>
    <property type="match status" value="1"/>
</dbReference>
<dbReference type="PANTHER" id="PTHR33371:SF16">
    <property type="entry name" value="MCE-FAMILY PROTEIN MCE3F"/>
    <property type="match status" value="1"/>
</dbReference>
<feature type="domain" description="Mce/MlaD" evidence="2">
    <location>
        <begin position="38"/>
        <end position="114"/>
    </location>
</feature>
<sequence>MITRKIRWQLGAFVVIALLGVSYVGANYVGIDRLFGPRGYVVRVQLAESGGIFRNAEVTYRGVTVGRVGPLRLTDDGVEVQLDIEPSAPEIPDDVRAVVANRSAVGEQYVDLRPNRGGGPFLTDGAVIPQERTSTPLPVQTLLANLDGLASSVPTEELRTVVHELGTAFEGTGPDLQVLLDTTRALTRDAHEHLPQTLRLIDDGRTVLRTQAQQSSALTSFSRDLRTLAEQLRSSDPDLRRLISAAPQASEQLTGLLRESGPGLGRMIANLLTTSDIMRTRTAGLEQVLVTYPLVVGGSFTVLPGDGTAHFGLALNTFDPPPCTRGYEGTRQRPGNDTGPVPLNTGAYCAEPLGSPIVVRGAQNAPYGGRPAQPNATGTSSGNGKEPAQPPLPGLLGLPHQPGPRTFAELLGLLER</sequence>
<dbReference type="RefSeq" id="WP_189056918.1">
    <property type="nucleotide sequence ID" value="NZ_BMMK01000009.1"/>
</dbReference>
<keyword evidence="5" id="KW-1185">Reference proteome</keyword>
<comment type="caution">
    <text evidence="4">The sequence shown here is derived from an EMBL/GenBank/DDBJ whole genome shotgun (WGS) entry which is preliminary data.</text>
</comment>
<dbReference type="InterPro" id="IPR003399">
    <property type="entry name" value="Mce/MlaD"/>
</dbReference>
<dbReference type="PANTHER" id="PTHR33371">
    <property type="entry name" value="INTERMEMBRANE PHOSPHOLIPID TRANSPORT SYSTEM BINDING PROTEIN MLAD-RELATED"/>
    <property type="match status" value="1"/>
</dbReference>
<dbReference type="Pfam" id="PF11887">
    <property type="entry name" value="Mce4_CUP1"/>
    <property type="match status" value="1"/>
</dbReference>
<feature type="region of interest" description="Disordered" evidence="1">
    <location>
        <begin position="360"/>
        <end position="404"/>
    </location>
</feature>
<feature type="compositionally biased region" description="Polar residues" evidence="1">
    <location>
        <begin position="374"/>
        <end position="383"/>
    </location>
</feature>
<proteinExistence type="predicted"/>
<name>A0A8J3CE04_9PSEU</name>
<reference evidence="4" key="2">
    <citation type="submission" date="2020-09" db="EMBL/GenBank/DDBJ databases">
        <authorList>
            <person name="Sun Q."/>
            <person name="Zhou Y."/>
        </authorList>
    </citation>
    <scope>NUCLEOTIDE SEQUENCE</scope>
    <source>
        <strain evidence="4">CGMCC 4.5737</strain>
    </source>
</reference>
<organism evidence="4 5">
    <name type="scientific">Longimycelium tulufanense</name>
    <dbReference type="NCBI Taxonomy" id="907463"/>
    <lineage>
        <taxon>Bacteria</taxon>
        <taxon>Bacillati</taxon>
        <taxon>Actinomycetota</taxon>
        <taxon>Actinomycetes</taxon>
        <taxon>Pseudonocardiales</taxon>
        <taxon>Pseudonocardiaceae</taxon>
        <taxon>Longimycelium</taxon>
    </lineage>
</organism>
<feature type="compositionally biased region" description="Low complexity" evidence="1">
    <location>
        <begin position="394"/>
        <end position="404"/>
    </location>
</feature>
<evidence type="ECO:0000313" key="5">
    <source>
        <dbReference type="Proteomes" id="UP000637578"/>
    </source>
</evidence>
<gene>
    <name evidence="4" type="ORF">GCM10012275_23730</name>
</gene>
<evidence type="ECO:0000256" key="1">
    <source>
        <dbReference type="SAM" id="MobiDB-lite"/>
    </source>
</evidence>
<dbReference type="InterPro" id="IPR024516">
    <property type="entry name" value="Mce_C"/>
</dbReference>
<dbReference type="EMBL" id="BMMK01000009">
    <property type="protein sequence ID" value="GGM52068.1"/>
    <property type="molecule type" value="Genomic_DNA"/>
</dbReference>
<evidence type="ECO:0000259" key="3">
    <source>
        <dbReference type="Pfam" id="PF11887"/>
    </source>
</evidence>
<dbReference type="GO" id="GO:0005576">
    <property type="term" value="C:extracellular region"/>
    <property type="evidence" value="ECO:0007669"/>
    <property type="project" value="TreeGrafter"/>
</dbReference>
<dbReference type="Proteomes" id="UP000637578">
    <property type="component" value="Unassembled WGS sequence"/>
</dbReference>
<accession>A0A8J3CE04</accession>
<dbReference type="InterPro" id="IPR052336">
    <property type="entry name" value="MlaD_Phospholipid_Transporter"/>
</dbReference>
<dbReference type="NCBIfam" id="TIGR00996">
    <property type="entry name" value="Mtu_fam_mce"/>
    <property type="match status" value="1"/>
</dbReference>
<evidence type="ECO:0000259" key="2">
    <source>
        <dbReference type="Pfam" id="PF02470"/>
    </source>
</evidence>
<reference evidence="4" key="1">
    <citation type="journal article" date="2014" name="Int. J. Syst. Evol. Microbiol.">
        <title>Complete genome sequence of Corynebacterium casei LMG S-19264T (=DSM 44701T), isolated from a smear-ripened cheese.</title>
        <authorList>
            <consortium name="US DOE Joint Genome Institute (JGI-PGF)"/>
            <person name="Walter F."/>
            <person name="Albersmeier A."/>
            <person name="Kalinowski J."/>
            <person name="Ruckert C."/>
        </authorList>
    </citation>
    <scope>NUCLEOTIDE SEQUENCE</scope>
    <source>
        <strain evidence="4">CGMCC 4.5737</strain>
    </source>
</reference>
<dbReference type="InterPro" id="IPR005693">
    <property type="entry name" value="Mce"/>
</dbReference>